<protein>
    <recommendedName>
        <fullName evidence="3">Phage tail tape measure protein domain-containing protein</fullName>
    </recommendedName>
</protein>
<reference evidence="2" key="1">
    <citation type="journal article" date="2015" name="Nature">
        <title>Complex archaea that bridge the gap between prokaryotes and eukaryotes.</title>
        <authorList>
            <person name="Spang A."/>
            <person name="Saw J.H."/>
            <person name="Jorgensen S.L."/>
            <person name="Zaremba-Niedzwiedzka K."/>
            <person name="Martijn J."/>
            <person name="Lind A.E."/>
            <person name="van Eijk R."/>
            <person name="Schleper C."/>
            <person name="Guy L."/>
            <person name="Ettema T.J."/>
        </authorList>
    </citation>
    <scope>NUCLEOTIDE SEQUENCE</scope>
</reference>
<feature type="non-terminal residue" evidence="2">
    <location>
        <position position="1"/>
    </location>
</feature>
<organism evidence="2">
    <name type="scientific">marine sediment metagenome</name>
    <dbReference type="NCBI Taxonomy" id="412755"/>
    <lineage>
        <taxon>unclassified sequences</taxon>
        <taxon>metagenomes</taxon>
        <taxon>ecological metagenomes</taxon>
    </lineage>
</organism>
<evidence type="ECO:0000256" key="1">
    <source>
        <dbReference type="SAM" id="Coils"/>
    </source>
</evidence>
<comment type="caution">
    <text evidence="2">The sequence shown here is derived from an EMBL/GenBank/DDBJ whole genome shotgun (WGS) entry which is preliminary data.</text>
</comment>
<proteinExistence type="predicted"/>
<feature type="coiled-coil region" evidence="1">
    <location>
        <begin position="253"/>
        <end position="280"/>
    </location>
</feature>
<gene>
    <name evidence="2" type="ORF">LCGC14_1304090</name>
</gene>
<evidence type="ECO:0000313" key="2">
    <source>
        <dbReference type="EMBL" id="KKM83954.1"/>
    </source>
</evidence>
<name>A0A0F9KP58_9ZZZZ</name>
<dbReference type="AlphaFoldDB" id="A0A0F9KP58"/>
<accession>A0A0F9KP58</accession>
<evidence type="ECO:0008006" key="3">
    <source>
        <dbReference type="Google" id="ProtNLM"/>
    </source>
</evidence>
<sequence>VTRVVAEAAEGTGLATDTLKKLGLEAKSLSQQSPDEQFKLIADAMKGLNTQSEKVLAAYELFGGRGAALLRTLEAGSAGFEEAEEKTKRFGTAISAIDAKGVEDANDAFTDMSEALKGVGFDLARRFAPGMEAASISTANFLVTIRRDFIPAMALMLEKLKLVQSNVRGLSDIELAVRIEVQADQIAALEDDLTAALKPAKELFKIFGQPVTLEKFVDPAEVEAELVAAKERLASVQAEQERRAAIILEADRKLAAQRAAQNLEAKMAAEEIEREADNVRFQEKFDLESERTHELIQLKLKDARDRRRIAFSEAREEQRVLNARGKLEARSAEATIRLRQATAVTSIRILQVLVGKNKTVARALFLVEKGLAIARTIQNTAAASVKVFADLPYPAAVAAAASIQAFGAAQVGLIAATALTGVGGIGGGGGGIGIGGAGSTGTSDFGGADFGTEQQFGGGGTPATDQGVVQLIFPNLFGITPDAIDALAEALREASANRDVIIVSGQGRNAELLAGANG</sequence>
<keyword evidence="1" id="KW-0175">Coiled coil</keyword>
<dbReference type="EMBL" id="LAZR01007638">
    <property type="protein sequence ID" value="KKM83954.1"/>
    <property type="molecule type" value="Genomic_DNA"/>
</dbReference>